<dbReference type="SUPFAM" id="SSF56935">
    <property type="entry name" value="Porins"/>
    <property type="match status" value="1"/>
</dbReference>
<evidence type="ECO:0000256" key="8">
    <source>
        <dbReference type="PROSITE-ProRule" id="PRU01360"/>
    </source>
</evidence>
<sequence>MDNRATGKIVNFRSVGMFMLQFGRLPRRENGTGKRLAFMMCGAALMTAAGGNAWAQELDYGKYEELFGEAVTMSATGKPERVSDTPVLMDVITAQDIERSAARDIPTLLNRLSGIDLTHTSSSSQELGISGYQQAIGSRVMVMINGRQIYFDGFGDVFWSAVPVELQEIRQIEVIHGPQSALYGFNAVDGVINIVTFDPVDDPVNSASARVGNHARRDLSASVTQSLGEGSGVRFSAAGNHADDYGMIRTASSDATLQKDSNRRSASFDAGFTAPNGARLGLEASHTDVTERSVVYDVFYNARVIIDSAKASYTANTGIGRINATAYYTGMRAPWVQSLAFRPFNVNDRSSVGQLSDLFKIGPSDSIRLGGEVRHDEMGAGELTYGTLTGDLGAGSAMWEHAFSPSLSAVNAVRYDYFKLGRDGQPLPLNLYSNEDFDRSVQGLSFNSALIAKVTDLDTLRFSFARGLKLPSLADFGQVEHFQPQYYGAYHFGNPSLQSSAIYDYQVGWDRHLTTLDATNRLAVFHRMTMRHMGGAFSLINGALVQGMVMTAGSVADGVEWSLQHKTREGWTWGGNYTYERLHEHADQGFADDLPAHKANVNLGYAWQDWEAGVAAGYAAATRGTVISGLAPSTVLATETIKGHTTFSPRVAWHGNDQVTVELAAENLWPYRDSTAQRMEASYYLSVKFAY</sequence>
<keyword evidence="6 8" id="KW-0472">Membrane</keyword>
<name>A0A2N3PMW9_9PROT</name>
<dbReference type="Proteomes" id="UP000233293">
    <property type="component" value="Unassembled WGS sequence"/>
</dbReference>
<comment type="subcellular location">
    <subcellularLocation>
        <location evidence="1 8">Cell outer membrane</location>
        <topology evidence="1 8">Multi-pass membrane protein</topology>
    </subcellularLocation>
</comment>
<keyword evidence="7 8" id="KW-0998">Cell outer membrane</keyword>
<accession>A0A2N3PMW9</accession>
<evidence type="ECO:0000256" key="5">
    <source>
        <dbReference type="ARBA" id="ARBA00022729"/>
    </source>
</evidence>
<dbReference type="GO" id="GO:0044718">
    <property type="term" value="P:siderophore transmembrane transport"/>
    <property type="evidence" value="ECO:0007669"/>
    <property type="project" value="TreeGrafter"/>
</dbReference>
<dbReference type="Pfam" id="PF07715">
    <property type="entry name" value="Plug"/>
    <property type="match status" value="1"/>
</dbReference>
<dbReference type="InterPro" id="IPR036942">
    <property type="entry name" value="Beta-barrel_TonB_sf"/>
</dbReference>
<gene>
    <name evidence="10" type="ORF">CWS72_25255</name>
</gene>
<dbReference type="AlphaFoldDB" id="A0A2N3PMW9"/>
<organism evidence="10 11">
    <name type="scientific">Telmatospirillum siberiense</name>
    <dbReference type="NCBI Taxonomy" id="382514"/>
    <lineage>
        <taxon>Bacteria</taxon>
        <taxon>Pseudomonadati</taxon>
        <taxon>Pseudomonadota</taxon>
        <taxon>Alphaproteobacteria</taxon>
        <taxon>Rhodospirillales</taxon>
        <taxon>Rhodospirillaceae</taxon>
        <taxon>Telmatospirillum</taxon>
    </lineage>
</organism>
<dbReference type="InterPro" id="IPR039426">
    <property type="entry name" value="TonB-dep_rcpt-like"/>
</dbReference>
<dbReference type="EMBL" id="PIUM01000045">
    <property type="protein sequence ID" value="PKU21749.1"/>
    <property type="molecule type" value="Genomic_DNA"/>
</dbReference>
<keyword evidence="2 8" id="KW-0813">Transport</keyword>
<evidence type="ECO:0000259" key="9">
    <source>
        <dbReference type="Pfam" id="PF07715"/>
    </source>
</evidence>
<feature type="domain" description="TonB-dependent receptor plug" evidence="9">
    <location>
        <begin position="82"/>
        <end position="191"/>
    </location>
</feature>
<dbReference type="Gene3D" id="2.40.170.20">
    <property type="entry name" value="TonB-dependent receptor, beta-barrel domain"/>
    <property type="match status" value="1"/>
</dbReference>
<dbReference type="InterPro" id="IPR037066">
    <property type="entry name" value="Plug_dom_sf"/>
</dbReference>
<dbReference type="PROSITE" id="PS52016">
    <property type="entry name" value="TONB_DEPENDENT_REC_3"/>
    <property type="match status" value="1"/>
</dbReference>
<keyword evidence="4 8" id="KW-0812">Transmembrane</keyword>
<evidence type="ECO:0000256" key="3">
    <source>
        <dbReference type="ARBA" id="ARBA00022452"/>
    </source>
</evidence>
<protein>
    <recommendedName>
        <fullName evidence="9">TonB-dependent receptor plug domain-containing protein</fullName>
    </recommendedName>
</protein>
<dbReference type="PANTHER" id="PTHR30069:SF29">
    <property type="entry name" value="HEMOGLOBIN AND HEMOGLOBIN-HAPTOGLOBIN-BINDING PROTEIN 1-RELATED"/>
    <property type="match status" value="1"/>
</dbReference>
<comment type="caution">
    <text evidence="10">The sequence shown here is derived from an EMBL/GenBank/DDBJ whole genome shotgun (WGS) entry which is preliminary data.</text>
</comment>
<evidence type="ECO:0000256" key="2">
    <source>
        <dbReference type="ARBA" id="ARBA00022448"/>
    </source>
</evidence>
<dbReference type="InterPro" id="IPR012910">
    <property type="entry name" value="Plug_dom"/>
</dbReference>
<evidence type="ECO:0000313" key="10">
    <source>
        <dbReference type="EMBL" id="PKU21749.1"/>
    </source>
</evidence>
<evidence type="ECO:0000256" key="7">
    <source>
        <dbReference type="ARBA" id="ARBA00023237"/>
    </source>
</evidence>
<dbReference type="GO" id="GO:0009279">
    <property type="term" value="C:cell outer membrane"/>
    <property type="evidence" value="ECO:0007669"/>
    <property type="project" value="UniProtKB-SubCell"/>
</dbReference>
<evidence type="ECO:0000256" key="6">
    <source>
        <dbReference type="ARBA" id="ARBA00023136"/>
    </source>
</evidence>
<keyword evidence="11" id="KW-1185">Reference proteome</keyword>
<keyword evidence="3 8" id="KW-1134">Transmembrane beta strand</keyword>
<evidence type="ECO:0000313" key="11">
    <source>
        <dbReference type="Proteomes" id="UP000233293"/>
    </source>
</evidence>
<evidence type="ECO:0000256" key="1">
    <source>
        <dbReference type="ARBA" id="ARBA00004571"/>
    </source>
</evidence>
<proteinExistence type="inferred from homology"/>
<dbReference type="PANTHER" id="PTHR30069">
    <property type="entry name" value="TONB-DEPENDENT OUTER MEMBRANE RECEPTOR"/>
    <property type="match status" value="1"/>
</dbReference>
<dbReference type="Gene3D" id="2.170.130.10">
    <property type="entry name" value="TonB-dependent receptor, plug domain"/>
    <property type="match status" value="1"/>
</dbReference>
<reference evidence="11" key="1">
    <citation type="submission" date="2017-12" db="EMBL/GenBank/DDBJ databases">
        <title>Draft genome sequence of Telmatospirillum siberiense 26-4b1T, an acidotolerant peatland alphaproteobacterium potentially involved in sulfur cycling.</title>
        <authorList>
            <person name="Hausmann B."/>
            <person name="Pjevac P."/>
            <person name="Schreck K."/>
            <person name="Herbold C.W."/>
            <person name="Daims H."/>
            <person name="Wagner M."/>
            <person name="Pester M."/>
            <person name="Loy A."/>
        </authorList>
    </citation>
    <scope>NUCLEOTIDE SEQUENCE [LARGE SCALE GENOMIC DNA]</scope>
    <source>
        <strain evidence="11">26-4b1</strain>
    </source>
</reference>
<comment type="similarity">
    <text evidence="8">Belongs to the TonB-dependent receptor family.</text>
</comment>
<dbReference type="GO" id="GO:0015344">
    <property type="term" value="F:siderophore uptake transmembrane transporter activity"/>
    <property type="evidence" value="ECO:0007669"/>
    <property type="project" value="TreeGrafter"/>
</dbReference>
<evidence type="ECO:0000256" key="4">
    <source>
        <dbReference type="ARBA" id="ARBA00022692"/>
    </source>
</evidence>
<keyword evidence="5" id="KW-0732">Signal</keyword>